<reference evidence="1 2" key="1">
    <citation type="journal article" date="2019" name="Int. J. Syst. Evol. Microbiol.">
        <title>The Global Catalogue of Microorganisms (GCM) 10K type strain sequencing project: providing services to taxonomists for standard genome sequencing and annotation.</title>
        <authorList>
            <consortium name="The Broad Institute Genomics Platform"/>
            <consortium name="The Broad Institute Genome Sequencing Center for Infectious Disease"/>
            <person name="Wu L."/>
            <person name="Ma J."/>
        </authorList>
    </citation>
    <scope>NUCLEOTIDE SEQUENCE [LARGE SCALE GENOMIC DNA]</scope>
    <source>
        <strain evidence="1 2">DSM 29988</strain>
    </source>
</reference>
<dbReference type="RefSeq" id="WP_390221581.1">
    <property type="nucleotide sequence ID" value="NZ_JBHTAA010000001.1"/>
</dbReference>
<evidence type="ECO:0000313" key="2">
    <source>
        <dbReference type="Proteomes" id="UP001596481"/>
    </source>
</evidence>
<protein>
    <submittedName>
        <fullName evidence="1">Uncharacterized protein</fullName>
    </submittedName>
</protein>
<dbReference type="InterPro" id="IPR058483">
    <property type="entry name" value="DUF8170"/>
</dbReference>
<dbReference type="AlphaFoldDB" id="A0ABD5ZAQ4"/>
<organism evidence="1 2">
    <name type="scientific">Haloferax namakaokahaiae</name>
    <dbReference type="NCBI Taxonomy" id="1748331"/>
    <lineage>
        <taxon>Archaea</taxon>
        <taxon>Methanobacteriati</taxon>
        <taxon>Methanobacteriota</taxon>
        <taxon>Stenosarchaea group</taxon>
        <taxon>Halobacteria</taxon>
        <taxon>Halobacteriales</taxon>
        <taxon>Haloferacaceae</taxon>
        <taxon>Haloferax</taxon>
    </lineage>
</organism>
<keyword evidence="2" id="KW-1185">Reference proteome</keyword>
<evidence type="ECO:0000313" key="1">
    <source>
        <dbReference type="EMBL" id="MFC7202281.1"/>
    </source>
</evidence>
<gene>
    <name evidence="1" type="ORF">ACFQJC_02045</name>
</gene>
<dbReference type="Proteomes" id="UP001596481">
    <property type="component" value="Unassembled WGS sequence"/>
</dbReference>
<proteinExistence type="predicted"/>
<sequence>MSDDAPPHIRNLPRLDDANFVYRGYDGQDAARIHAAAIGLFADIDTLTQADATKYFVLGSYKSPQSSRDGPKDRLKRAAERFRTEPKAAGFLLEELDPDNEEWGNFYLKYRYALVGTDYAVFVVEDNDGGHELELGTAPLETTYILKRDYTLPSIDNDLEYEKYDAMMATLCSLMEKNGHLYTWQTTDDLDVALSDLIDDTLP</sequence>
<dbReference type="EMBL" id="JBHTAA010000001">
    <property type="protein sequence ID" value="MFC7202281.1"/>
    <property type="molecule type" value="Genomic_DNA"/>
</dbReference>
<name>A0ABD5ZAQ4_9EURY</name>
<dbReference type="Pfam" id="PF26508">
    <property type="entry name" value="DUF8170"/>
    <property type="match status" value="1"/>
</dbReference>
<accession>A0ABD5ZAQ4</accession>
<comment type="caution">
    <text evidence="1">The sequence shown here is derived from an EMBL/GenBank/DDBJ whole genome shotgun (WGS) entry which is preliminary data.</text>
</comment>